<protein>
    <submittedName>
        <fullName evidence="1">Uncharacterized protein</fullName>
    </submittedName>
</protein>
<dbReference type="CTD" id="9804793"/>
<comment type="caution">
    <text evidence="1">The sequence shown here is derived from an EMBL/GenBank/DDBJ whole genome shotgun (WGS) entry which is preliminary data.</text>
</comment>
<reference evidence="1 2" key="1">
    <citation type="submission" date="2019-12" db="EMBL/GenBank/DDBJ databases">
        <title>Chromosome-level assembly of the Caenorhabditis remanei genome.</title>
        <authorList>
            <person name="Teterina A.A."/>
            <person name="Willis J.H."/>
            <person name="Phillips P.C."/>
        </authorList>
    </citation>
    <scope>NUCLEOTIDE SEQUENCE [LARGE SCALE GENOMIC DNA]</scope>
    <source>
        <strain evidence="1 2">PX506</strain>
        <tissue evidence="1">Whole organism</tissue>
    </source>
</reference>
<gene>
    <name evidence="1" type="ORF">GCK72_000478</name>
</gene>
<name>A0A6A5HM75_CAERE</name>
<dbReference type="AlphaFoldDB" id="A0A6A5HM75"/>
<dbReference type="EMBL" id="WUAV01000001">
    <property type="protein sequence ID" value="KAF1768665.1"/>
    <property type="molecule type" value="Genomic_DNA"/>
</dbReference>
<evidence type="ECO:0000313" key="2">
    <source>
        <dbReference type="Proteomes" id="UP000483820"/>
    </source>
</evidence>
<dbReference type="PANTHER" id="PTHR46671">
    <property type="entry name" value="PROTEIN CBG11221"/>
    <property type="match status" value="1"/>
</dbReference>
<dbReference type="RefSeq" id="XP_053591160.1">
    <property type="nucleotide sequence ID" value="XM_053722515.1"/>
</dbReference>
<dbReference type="Proteomes" id="UP000483820">
    <property type="component" value="Chromosome I"/>
</dbReference>
<dbReference type="PANTHER" id="PTHR46671:SF2">
    <property type="entry name" value="GLYCOSYLATION RELATED"/>
    <property type="match status" value="1"/>
</dbReference>
<evidence type="ECO:0000313" key="1">
    <source>
        <dbReference type="EMBL" id="KAF1768665.1"/>
    </source>
</evidence>
<organism evidence="1 2">
    <name type="scientific">Caenorhabditis remanei</name>
    <name type="common">Caenorhabditis vulgaris</name>
    <dbReference type="NCBI Taxonomy" id="31234"/>
    <lineage>
        <taxon>Eukaryota</taxon>
        <taxon>Metazoa</taxon>
        <taxon>Ecdysozoa</taxon>
        <taxon>Nematoda</taxon>
        <taxon>Chromadorea</taxon>
        <taxon>Rhabditida</taxon>
        <taxon>Rhabditina</taxon>
        <taxon>Rhabditomorpha</taxon>
        <taxon>Rhabditoidea</taxon>
        <taxon>Rhabditidae</taxon>
        <taxon>Peloderinae</taxon>
        <taxon>Caenorhabditis</taxon>
    </lineage>
</organism>
<sequence length="198" mass="23119">MLIKTPRQLSDLSDLLNYTSIMGFDYGLKDRYDVTADWTPAGMKLLKNDKVIQRFDDDKRFGVDEMMIMTLYENYLGLDGQMESNCVKEREDKLTRLNYWNLNQPDGVYQDCKSNWLRHSLCVFGVEYLKEISESPMVLANKVVEDFDFGTVLCVREMMKNGKTGKNPDTDWLASNFPQFREMQMKANETFVRGSFEC</sequence>
<proteinExistence type="predicted"/>
<accession>A0A6A5HM75</accession>
<dbReference type="GeneID" id="9804793"/>
<dbReference type="KEGG" id="crq:GCK72_000478"/>